<organism evidence="1 2">
    <name type="scientific">Populus alba</name>
    <name type="common">White poplar</name>
    <dbReference type="NCBI Taxonomy" id="43335"/>
    <lineage>
        <taxon>Eukaryota</taxon>
        <taxon>Viridiplantae</taxon>
        <taxon>Streptophyta</taxon>
        <taxon>Embryophyta</taxon>
        <taxon>Tracheophyta</taxon>
        <taxon>Spermatophyta</taxon>
        <taxon>Magnoliopsida</taxon>
        <taxon>eudicotyledons</taxon>
        <taxon>Gunneridae</taxon>
        <taxon>Pentapetalae</taxon>
        <taxon>rosids</taxon>
        <taxon>fabids</taxon>
        <taxon>Malpighiales</taxon>
        <taxon>Salicaceae</taxon>
        <taxon>Saliceae</taxon>
        <taxon>Populus</taxon>
    </lineage>
</organism>
<evidence type="ECO:0000313" key="1">
    <source>
        <dbReference type="EMBL" id="KAL3603324.1"/>
    </source>
</evidence>
<evidence type="ECO:0000313" key="2">
    <source>
        <dbReference type="Proteomes" id="UP000309997"/>
    </source>
</evidence>
<name>A0ACC4CPT3_POPAL</name>
<proteinExistence type="predicted"/>
<keyword evidence="2" id="KW-1185">Reference proteome</keyword>
<dbReference type="EMBL" id="RCHU02000002">
    <property type="protein sequence ID" value="KAL3603324.1"/>
    <property type="molecule type" value="Genomic_DNA"/>
</dbReference>
<gene>
    <name evidence="1" type="ORF">D5086_004183</name>
</gene>
<reference evidence="1 2" key="1">
    <citation type="journal article" date="2024" name="Plant Biotechnol. J.">
        <title>Genome and CRISPR/Cas9 system of a widespread forest tree (Populus alba) in the world.</title>
        <authorList>
            <person name="Liu Y.J."/>
            <person name="Jiang P.F."/>
            <person name="Han X.M."/>
            <person name="Li X.Y."/>
            <person name="Wang H.M."/>
            <person name="Wang Y.J."/>
            <person name="Wang X.X."/>
            <person name="Zeng Q.Y."/>
        </authorList>
    </citation>
    <scope>NUCLEOTIDE SEQUENCE [LARGE SCALE GENOMIC DNA]</scope>
    <source>
        <strain evidence="2">cv. PAL-ZL1</strain>
    </source>
</reference>
<protein>
    <submittedName>
        <fullName evidence="1">Uncharacterized protein</fullName>
    </submittedName>
</protein>
<comment type="caution">
    <text evidence="1">The sequence shown here is derived from an EMBL/GenBank/DDBJ whole genome shotgun (WGS) entry which is preliminary data.</text>
</comment>
<accession>A0ACC4CPT3</accession>
<sequence length="211" mass="24106">MCMIAKLHMMFEAWKKHVKLQNMADRDARALNIELTSSINKVDPITAEESILCGVLEYARDSLTGYNIPTMALIYCWQNASGNMTSNMQTNMKLDESFVIWAPNAVVHASNERKLDWKREISRGLLWCVKYIFRNSCRHCQIATVKLTMAAVTCDPKTLPYRDGDAPFWLKAPSYTIVLLMSGVLVFVSVFSEFCSCDAFLAAQFYHKHDR</sequence>
<dbReference type="Proteomes" id="UP000309997">
    <property type="component" value="Unassembled WGS sequence"/>
</dbReference>